<dbReference type="OrthoDB" id="327733at2"/>
<protein>
    <submittedName>
        <fullName evidence="3">Alkaline phosphatase family protein</fullName>
    </submittedName>
</protein>
<keyword evidence="1" id="KW-0732">Signal</keyword>
<dbReference type="CDD" id="cd07389">
    <property type="entry name" value="MPP_PhoD"/>
    <property type="match status" value="1"/>
</dbReference>
<dbReference type="InterPro" id="IPR029052">
    <property type="entry name" value="Metallo-depent_PP-like"/>
</dbReference>
<reference evidence="4" key="1">
    <citation type="submission" date="2018-08" db="EMBL/GenBank/DDBJ databases">
        <authorList>
            <person name="Kim S.-J."/>
            <person name="Jung G.-Y."/>
        </authorList>
    </citation>
    <scope>NUCLEOTIDE SEQUENCE [LARGE SCALE GENOMIC DNA]</scope>
    <source>
        <strain evidence="4">GY_G</strain>
    </source>
</reference>
<dbReference type="RefSeq" id="WP_115549979.1">
    <property type="nucleotide sequence ID" value="NZ_QRGP01000002.1"/>
</dbReference>
<organism evidence="3 4">
    <name type="scientific">Sphingorhabdus pulchriflava</name>
    <dbReference type="NCBI Taxonomy" id="2292257"/>
    <lineage>
        <taxon>Bacteria</taxon>
        <taxon>Pseudomonadati</taxon>
        <taxon>Pseudomonadota</taxon>
        <taxon>Alphaproteobacteria</taxon>
        <taxon>Sphingomonadales</taxon>
        <taxon>Sphingomonadaceae</taxon>
        <taxon>Sphingorhabdus</taxon>
    </lineage>
</organism>
<gene>
    <name evidence="3" type="ORF">DXH95_13190</name>
</gene>
<sequence>MKILSSARIMKLRIRPNIIAAPVFLALAGCATTASQDSSQAKSPITAQEALRPYYAGLAVKLPVAAPNPALSSDTVLTRIAFGSCQNENRSMAYWDVIAAQKPQAFLLIGDNVYGDTGAQWSADMPTLTASYRKLSARQEWDRFRRSVPMLTTWDDHDFGANDAGGSFAFKEYAEKAYEAYWGASDEVKSRPGVYESRIVGPEGKRVQFILLDTRFFRSDLVRMPYRDPGPTLGWYLPNEDKTATLLGAVQWQWLADELSKPTDVRIIVSSTQVITSAHNFEGWTNFPREREKLYRLLSEKGVNNALILSGDRHSAGFYKSDVKGLSKPLWDFTSSSLNMSFGKGDSRDREPDPARTGGFWSIPNFGQIDIDWDAKTVKLSLRKDDGGVIEEQVINPFG</sequence>
<proteinExistence type="predicted"/>
<dbReference type="InterPro" id="IPR038607">
    <property type="entry name" value="PhoD-like_sf"/>
</dbReference>
<dbReference type="AlphaFoldDB" id="A0A371B5K6"/>
<keyword evidence="4" id="KW-1185">Reference proteome</keyword>
<dbReference type="PROSITE" id="PS51257">
    <property type="entry name" value="PROKAR_LIPOPROTEIN"/>
    <property type="match status" value="1"/>
</dbReference>
<dbReference type="PANTHER" id="PTHR33987">
    <property type="entry name" value="CALCINEURIN-LIKE METALLO-PHOSPHOESTERASE SUPERFAMILY PROTEIN"/>
    <property type="match status" value="1"/>
</dbReference>
<evidence type="ECO:0000259" key="2">
    <source>
        <dbReference type="Pfam" id="PF09423"/>
    </source>
</evidence>
<comment type="caution">
    <text evidence="3">The sequence shown here is derived from an EMBL/GenBank/DDBJ whole genome shotgun (WGS) entry which is preliminary data.</text>
</comment>
<feature type="signal peptide" evidence="1">
    <location>
        <begin position="1"/>
        <end position="20"/>
    </location>
</feature>
<dbReference type="Pfam" id="PF09423">
    <property type="entry name" value="PhoD"/>
    <property type="match status" value="1"/>
</dbReference>
<dbReference type="InterPro" id="IPR018946">
    <property type="entry name" value="PhoD-like_MPP"/>
</dbReference>
<dbReference type="Proteomes" id="UP000263833">
    <property type="component" value="Unassembled WGS sequence"/>
</dbReference>
<name>A0A371B5K6_9SPHN</name>
<dbReference type="PANTHER" id="PTHR33987:SF1">
    <property type="entry name" value="CALCINEURIN-LIKE METALLO-PHOSPHOESTERASE SUPERFAMILY PROTEIN"/>
    <property type="match status" value="1"/>
</dbReference>
<feature type="chain" id="PRO_5016704293" evidence="1">
    <location>
        <begin position="21"/>
        <end position="399"/>
    </location>
</feature>
<evidence type="ECO:0000256" key="1">
    <source>
        <dbReference type="SAM" id="SignalP"/>
    </source>
</evidence>
<accession>A0A371B5K6</accession>
<dbReference type="Gene3D" id="3.60.21.70">
    <property type="entry name" value="PhoD-like phosphatase"/>
    <property type="match status" value="1"/>
</dbReference>
<feature type="domain" description="PhoD-like phosphatase metallophosphatase" evidence="2">
    <location>
        <begin position="81"/>
        <end position="378"/>
    </location>
</feature>
<dbReference type="EMBL" id="QRGP01000002">
    <property type="protein sequence ID" value="RDV02876.1"/>
    <property type="molecule type" value="Genomic_DNA"/>
</dbReference>
<evidence type="ECO:0000313" key="4">
    <source>
        <dbReference type="Proteomes" id="UP000263833"/>
    </source>
</evidence>
<dbReference type="SUPFAM" id="SSF56300">
    <property type="entry name" value="Metallo-dependent phosphatases"/>
    <property type="match status" value="1"/>
</dbReference>
<evidence type="ECO:0000313" key="3">
    <source>
        <dbReference type="EMBL" id="RDV02876.1"/>
    </source>
</evidence>